<reference evidence="4" key="1">
    <citation type="submission" date="2025-08" db="UniProtKB">
        <authorList>
            <consortium name="RefSeq"/>
        </authorList>
    </citation>
    <scope>IDENTIFICATION</scope>
    <source>
        <tissue evidence="4">Whole Larva</tissue>
    </source>
</reference>
<keyword evidence="1" id="KW-0472">Membrane</keyword>
<keyword evidence="2" id="KW-0732">Signal</keyword>
<keyword evidence="1" id="KW-1133">Transmembrane helix</keyword>
<keyword evidence="1" id="KW-0812">Transmembrane</keyword>
<organism evidence="3 4">
    <name type="scientific">Nicrophorus vespilloides</name>
    <name type="common">Boreal carrion beetle</name>
    <dbReference type="NCBI Taxonomy" id="110193"/>
    <lineage>
        <taxon>Eukaryota</taxon>
        <taxon>Metazoa</taxon>
        <taxon>Ecdysozoa</taxon>
        <taxon>Arthropoda</taxon>
        <taxon>Hexapoda</taxon>
        <taxon>Insecta</taxon>
        <taxon>Pterygota</taxon>
        <taxon>Neoptera</taxon>
        <taxon>Endopterygota</taxon>
        <taxon>Coleoptera</taxon>
        <taxon>Polyphaga</taxon>
        <taxon>Staphyliniformia</taxon>
        <taxon>Silphidae</taxon>
        <taxon>Nicrophorinae</taxon>
        <taxon>Nicrophorus</taxon>
    </lineage>
</organism>
<name>A0ABM1MWT0_NICVS</name>
<dbReference type="Pfam" id="PF07898">
    <property type="entry name" value="DUF1676"/>
    <property type="match status" value="1"/>
</dbReference>
<dbReference type="RefSeq" id="XP_017779030.1">
    <property type="nucleotide sequence ID" value="XM_017923541.1"/>
</dbReference>
<evidence type="ECO:0000313" key="3">
    <source>
        <dbReference type="Proteomes" id="UP000695000"/>
    </source>
</evidence>
<proteinExistence type="predicted"/>
<feature type="signal peptide" evidence="2">
    <location>
        <begin position="1"/>
        <end position="21"/>
    </location>
</feature>
<feature type="chain" id="PRO_5046137347" evidence="2">
    <location>
        <begin position="22"/>
        <end position="239"/>
    </location>
</feature>
<evidence type="ECO:0000256" key="2">
    <source>
        <dbReference type="SAM" id="SignalP"/>
    </source>
</evidence>
<evidence type="ECO:0000256" key="1">
    <source>
        <dbReference type="SAM" id="Phobius"/>
    </source>
</evidence>
<evidence type="ECO:0000313" key="4">
    <source>
        <dbReference type="RefSeq" id="XP_017779030.1"/>
    </source>
</evidence>
<dbReference type="PANTHER" id="PTHR21879">
    <property type="entry name" value="FI03362P-RELATED-RELATED"/>
    <property type="match status" value="1"/>
</dbReference>
<dbReference type="GeneID" id="108564456"/>
<keyword evidence="3" id="KW-1185">Reference proteome</keyword>
<protein>
    <submittedName>
        <fullName evidence="4">Uncharacterized protein LOC108564456</fullName>
    </submittedName>
</protein>
<accession>A0ABM1MWT0</accession>
<dbReference type="InterPro" id="IPR012464">
    <property type="entry name" value="DUF1676"/>
</dbReference>
<gene>
    <name evidence="4" type="primary">LOC108564456</name>
</gene>
<feature type="transmembrane region" description="Helical" evidence="1">
    <location>
        <begin position="134"/>
        <end position="153"/>
    </location>
</feature>
<dbReference type="Proteomes" id="UP000695000">
    <property type="component" value="Unplaced"/>
</dbReference>
<sequence length="239" mass="26731">MARTSNVILIILVVIVVKTWAIPEPLKIVKKLYEDCSKTADLMKCLKIRSIIIAEKALKMKKLELFDGVTIVEQPNNRSARFFFEANRNLRKLHHPDLNKVLLNIAADFIFSRSINFDFSKIADEARRRKKDKLTGPFLAAIAIKGTIMSMAYKTIAAMAGTALIIGKMALAIAAILGLKKLVSGGKEKTTFEIVKHPTYSSSHTHSSSLEESEGHYHRSFATTAEHMLFLEQIAAQIF</sequence>
<feature type="transmembrane region" description="Helical" evidence="1">
    <location>
        <begin position="159"/>
        <end position="179"/>
    </location>
</feature>